<dbReference type="AlphaFoldDB" id="A0AAW1HYY9"/>
<dbReference type="Pfam" id="PF03171">
    <property type="entry name" value="2OG-FeII_Oxy"/>
    <property type="match status" value="1"/>
</dbReference>
<dbReference type="EMBL" id="JBDFQZ010000010">
    <property type="protein sequence ID" value="KAK9682149.1"/>
    <property type="molecule type" value="Genomic_DNA"/>
</dbReference>
<sequence>MAYISRILIRPSLFYNFAPQQPKQLFYLQNYSNLVPSMKSTFQWANDPTPLSLAPKFIVPNQNKPNLTNIHKLDSIPIIDMNNNNEALIDEISKACEEYGFFQLINHGIPKKSYNNVLQIITEFFHLPYEVKVDMLSTKHREDGKIFKYYIRDQETMENIYMWGEAFYHTWHPIDHSFIQNLPSNPPRYREIIGAYIKEIAPLITKLLSLISQSLGLDKDYLQNRIGENPQCTSQANYYPPCPNPELTLGLRDHTDLKILTVLVADEGVPGLQVLKGDTWFDVDPLPGALIVNVADQLQVLSNGKYKSACHRVVTNKTVLGGSPKTIWCWWIPRIGSISWPK</sequence>
<evidence type="ECO:0000259" key="5">
    <source>
        <dbReference type="PROSITE" id="PS51471"/>
    </source>
</evidence>
<gene>
    <name evidence="6" type="ORF">RND81_10G053800</name>
</gene>
<dbReference type="PROSITE" id="PS51471">
    <property type="entry name" value="FE2OG_OXY"/>
    <property type="match status" value="1"/>
</dbReference>
<evidence type="ECO:0000256" key="2">
    <source>
        <dbReference type="ARBA" id="ARBA00022723"/>
    </source>
</evidence>
<evidence type="ECO:0000313" key="6">
    <source>
        <dbReference type="EMBL" id="KAK9682149.1"/>
    </source>
</evidence>
<evidence type="ECO:0000256" key="4">
    <source>
        <dbReference type="RuleBase" id="RU003682"/>
    </source>
</evidence>
<keyword evidence="3 4" id="KW-0408">Iron</keyword>
<comment type="similarity">
    <text evidence="1 4">Belongs to the iron/ascorbate-dependent oxidoreductase family.</text>
</comment>
<keyword evidence="7" id="KW-1185">Reference proteome</keyword>
<dbReference type="InterPro" id="IPR050295">
    <property type="entry name" value="Plant_2OG-oxidoreductases"/>
</dbReference>
<reference evidence="6" key="1">
    <citation type="submission" date="2024-03" db="EMBL/GenBank/DDBJ databases">
        <title>WGS assembly of Saponaria officinalis var. Norfolk2.</title>
        <authorList>
            <person name="Jenkins J."/>
            <person name="Shu S."/>
            <person name="Grimwood J."/>
            <person name="Barry K."/>
            <person name="Goodstein D."/>
            <person name="Schmutz J."/>
            <person name="Leebens-Mack J."/>
            <person name="Osbourn A."/>
        </authorList>
    </citation>
    <scope>NUCLEOTIDE SEQUENCE [LARGE SCALE GENOMIC DNA]</scope>
    <source>
        <strain evidence="6">JIC</strain>
    </source>
</reference>
<evidence type="ECO:0000256" key="3">
    <source>
        <dbReference type="ARBA" id="ARBA00023004"/>
    </source>
</evidence>
<dbReference type="InterPro" id="IPR026992">
    <property type="entry name" value="DIOX_N"/>
</dbReference>
<proteinExistence type="inferred from homology"/>
<comment type="caution">
    <text evidence="6">The sequence shown here is derived from an EMBL/GenBank/DDBJ whole genome shotgun (WGS) entry which is preliminary data.</text>
</comment>
<dbReference type="InterPro" id="IPR044861">
    <property type="entry name" value="IPNS-like_FE2OG_OXY"/>
</dbReference>
<feature type="domain" description="Fe2OG dioxygenase" evidence="5">
    <location>
        <begin position="228"/>
        <end position="334"/>
    </location>
</feature>
<dbReference type="GO" id="GO:0046872">
    <property type="term" value="F:metal ion binding"/>
    <property type="evidence" value="ECO:0007669"/>
    <property type="project" value="UniProtKB-KW"/>
</dbReference>
<organism evidence="6 7">
    <name type="scientific">Saponaria officinalis</name>
    <name type="common">Common soapwort</name>
    <name type="synonym">Lychnis saponaria</name>
    <dbReference type="NCBI Taxonomy" id="3572"/>
    <lineage>
        <taxon>Eukaryota</taxon>
        <taxon>Viridiplantae</taxon>
        <taxon>Streptophyta</taxon>
        <taxon>Embryophyta</taxon>
        <taxon>Tracheophyta</taxon>
        <taxon>Spermatophyta</taxon>
        <taxon>Magnoliopsida</taxon>
        <taxon>eudicotyledons</taxon>
        <taxon>Gunneridae</taxon>
        <taxon>Pentapetalae</taxon>
        <taxon>Caryophyllales</taxon>
        <taxon>Caryophyllaceae</taxon>
        <taxon>Caryophylleae</taxon>
        <taxon>Saponaria</taxon>
    </lineage>
</organism>
<dbReference type="GO" id="GO:0016491">
    <property type="term" value="F:oxidoreductase activity"/>
    <property type="evidence" value="ECO:0007669"/>
    <property type="project" value="UniProtKB-KW"/>
</dbReference>
<dbReference type="SUPFAM" id="SSF51197">
    <property type="entry name" value="Clavaminate synthase-like"/>
    <property type="match status" value="1"/>
</dbReference>
<accession>A0AAW1HYY9</accession>
<protein>
    <recommendedName>
        <fullName evidence="5">Fe2OG dioxygenase domain-containing protein</fullName>
    </recommendedName>
</protein>
<dbReference type="Gene3D" id="2.60.120.330">
    <property type="entry name" value="B-lactam Antibiotic, Isopenicillin N Synthase, Chain"/>
    <property type="match status" value="1"/>
</dbReference>
<evidence type="ECO:0000256" key="1">
    <source>
        <dbReference type="ARBA" id="ARBA00008056"/>
    </source>
</evidence>
<dbReference type="InterPro" id="IPR027443">
    <property type="entry name" value="IPNS-like_sf"/>
</dbReference>
<dbReference type="Pfam" id="PF14226">
    <property type="entry name" value="DIOX_N"/>
    <property type="match status" value="1"/>
</dbReference>
<evidence type="ECO:0000313" key="7">
    <source>
        <dbReference type="Proteomes" id="UP001443914"/>
    </source>
</evidence>
<name>A0AAW1HYY9_SAPOF</name>
<keyword evidence="4" id="KW-0560">Oxidoreductase</keyword>
<dbReference type="InterPro" id="IPR005123">
    <property type="entry name" value="Oxoglu/Fe-dep_dioxygenase_dom"/>
</dbReference>
<dbReference type="PANTHER" id="PTHR47991">
    <property type="entry name" value="OXOGLUTARATE/IRON-DEPENDENT DIOXYGENASE"/>
    <property type="match status" value="1"/>
</dbReference>
<dbReference type="Proteomes" id="UP001443914">
    <property type="component" value="Unassembled WGS sequence"/>
</dbReference>
<keyword evidence="2 4" id="KW-0479">Metal-binding</keyword>